<dbReference type="InterPro" id="IPR041588">
    <property type="entry name" value="Integrase_H2C2"/>
</dbReference>
<dbReference type="Gene3D" id="1.10.340.70">
    <property type="match status" value="1"/>
</dbReference>
<feature type="domain" description="Integrase zinc-binding" evidence="1">
    <location>
        <begin position="12"/>
        <end position="64"/>
    </location>
</feature>
<proteinExistence type="predicted"/>
<gene>
    <name evidence="2" type="ORF">VP01_3655g2</name>
</gene>
<evidence type="ECO:0000313" key="2">
    <source>
        <dbReference type="EMBL" id="KNZ52189.1"/>
    </source>
</evidence>
<dbReference type="Pfam" id="PF17921">
    <property type="entry name" value="Integrase_H2C2"/>
    <property type="match status" value="1"/>
</dbReference>
<protein>
    <recommendedName>
        <fullName evidence="1">Integrase zinc-binding domain-containing protein</fullName>
    </recommendedName>
</protein>
<dbReference type="AlphaFoldDB" id="A0A0L6UUL7"/>
<comment type="caution">
    <text evidence="2">The sequence shown here is derived from an EMBL/GenBank/DDBJ whole genome shotgun (WGS) entry which is preliminary data.</text>
</comment>
<keyword evidence="3" id="KW-1185">Reference proteome</keyword>
<dbReference type="Proteomes" id="UP000037035">
    <property type="component" value="Unassembled WGS sequence"/>
</dbReference>
<dbReference type="VEuPathDB" id="FungiDB:VP01_3655g2"/>
<dbReference type="FunFam" id="1.10.340.70:FF:000001">
    <property type="entry name" value="Retrovirus-related Pol polyprotein from transposon gypsy-like Protein"/>
    <property type="match status" value="1"/>
</dbReference>
<dbReference type="OrthoDB" id="2506616at2759"/>
<evidence type="ECO:0000259" key="1">
    <source>
        <dbReference type="Pfam" id="PF17921"/>
    </source>
</evidence>
<evidence type="ECO:0000313" key="3">
    <source>
        <dbReference type="Proteomes" id="UP000037035"/>
    </source>
</evidence>
<dbReference type="EMBL" id="LAVV01008674">
    <property type="protein sequence ID" value="KNZ52189.1"/>
    <property type="molecule type" value="Genomic_DNA"/>
</dbReference>
<name>A0A0L6UUL7_9BASI</name>
<reference evidence="2 3" key="1">
    <citation type="submission" date="2015-08" db="EMBL/GenBank/DDBJ databases">
        <title>Next Generation Sequencing and Analysis of the Genome of Puccinia sorghi L Schw, the Causal Agent of Maize Common Rust.</title>
        <authorList>
            <person name="Rochi L."/>
            <person name="Burguener G."/>
            <person name="Darino M."/>
            <person name="Turjanski A."/>
            <person name="Kreff E."/>
            <person name="Dieguez M.J."/>
            <person name="Sacco F."/>
        </authorList>
    </citation>
    <scope>NUCLEOTIDE SEQUENCE [LARGE SCALE GENOMIC DNA]</scope>
    <source>
        <strain evidence="2 3">RO10H11247</strain>
    </source>
</reference>
<organism evidence="2 3">
    <name type="scientific">Puccinia sorghi</name>
    <dbReference type="NCBI Taxonomy" id="27349"/>
    <lineage>
        <taxon>Eukaryota</taxon>
        <taxon>Fungi</taxon>
        <taxon>Dikarya</taxon>
        <taxon>Basidiomycota</taxon>
        <taxon>Pucciniomycotina</taxon>
        <taxon>Pucciniomycetes</taxon>
        <taxon>Pucciniales</taxon>
        <taxon>Pucciniaceae</taxon>
        <taxon>Puccinia</taxon>
    </lineage>
</organism>
<accession>A0A0L6UUL7</accession>
<sequence length="142" mass="16666">MLLFLFCMSIPEIQQKIIKALHEDLGHCGVAETYRRIKLGYWWEGMKKIIKKWVKSCESCQRRSVESICCDAVNFEYIQIDFHPTARKPDQMKIYNLRPDINQNQIRLPPLILPLLLSFSTNPFLSQPPAREEELSSKNKNI</sequence>